<sequence length="170" mass="18550">MRLNRLTLGCIFNWRARMAVLDALLLVIWANAVPVAARLALADRWAAPVDGGAVFYDGRPWLGASKTWRGWFACVLTTPWIAAILGWPWALGLTVALGAMLGDAVASFVKRRFDVRSGASVPVLDQVPEALIPALALQSPMSLTPIDLAFVVGGFWMVDRLLTPVARRLR</sequence>
<keyword evidence="3" id="KW-1185">Reference proteome</keyword>
<evidence type="ECO:0000313" key="2">
    <source>
        <dbReference type="EMBL" id="AFL72295.1"/>
    </source>
</evidence>
<dbReference type="EMBL" id="CP003154">
    <property type="protein sequence ID" value="AFL72295.1"/>
    <property type="molecule type" value="Genomic_DNA"/>
</dbReference>
<gene>
    <name evidence="2" type="ordered locus">Thivi_0225</name>
</gene>
<dbReference type="Proteomes" id="UP000006062">
    <property type="component" value="Chromosome"/>
</dbReference>
<name>I3Y5M7_THIV6</name>
<evidence type="ECO:0000256" key="1">
    <source>
        <dbReference type="SAM" id="Phobius"/>
    </source>
</evidence>
<protein>
    <submittedName>
        <fullName evidence="2">Putative integral membrane protein DUF46</fullName>
    </submittedName>
</protein>
<dbReference type="HOGENOM" id="CLU_105710_1_0_6"/>
<proteinExistence type="predicted"/>
<dbReference type="STRING" id="765911.Thivi_0225"/>
<feature type="transmembrane region" description="Helical" evidence="1">
    <location>
        <begin position="80"/>
        <end position="102"/>
    </location>
</feature>
<reference evidence="2 3" key="1">
    <citation type="submission" date="2012-06" db="EMBL/GenBank/DDBJ databases">
        <title>Complete sequence of Thiocystis violascens DSM 198.</title>
        <authorList>
            <consortium name="US DOE Joint Genome Institute"/>
            <person name="Lucas S."/>
            <person name="Han J."/>
            <person name="Lapidus A."/>
            <person name="Cheng J.-F."/>
            <person name="Goodwin L."/>
            <person name="Pitluck S."/>
            <person name="Peters L."/>
            <person name="Ovchinnikova G."/>
            <person name="Teshima H."/>
            <person name="Detter J.C."/>
            <person name="Han C."/>
            <person name="Tapia R."/>
            <person name="Land M."/>
            <person name="Hauser L."/>
            <person name="Kyrpides N."/>
            <person name="Ivanova N."/>
            <person name="Pagani I."/>
            <person name="Vogl K."/>
            <person name="Liu Z."/>
            <person name="Frigaard N.-U."/>
            <person name="Bryant D."/>
            <person name="Woyke T."/>
        </authorList>
    </citation>
    <scope>NUCLEOTIDE SEQUENCE [LARGE SCALE GENOMIC DNA]</scope>
    <source>
        <strain evidence="3">ATCC 17096 / DSM 198 / 6111</strain>
    </source>
</reference>
<dbReference type="AlphaFoldDB" id="I3Y5M7"/>
<keyword evidence="1" id="KW-0472">Membrane</keyword>
<organism evidence="2 3">
    <name type="scientific">Thiocystis violascens (strain ATCC 17096 / DSM 198 / 6111)</name>
    <name type="common">Chromatium violascens</name>
    <dbReference type="NCBI Taxonomy" id="765911"/>
    <lineage>
        <taxon>Bacteria</taxon>
        <taxon>Pseudomonadati</taxon>
        <taxon>Pseudomonadota</taxon>
        <taxon>Gammaproteobacteria</taxon>
        <taxon>Chromatiales</taxon>
        <taxon>Chromatiaceae</taxon>
        <taxon>Thiocystis</taxon>
    </lineage>
</organism>
<evidence type="ECO:0000313" key="3">
    <source>
        <dbReference type="Proteomes" id="UP000006062"/>
    </source>
</evidence>
<dbReference type="KEGG" id="tvi:Thivi_0225"/>
<dbReference type="InterPro" id="IPR032690">
    <property type="entry name" value="CarS"/>
</dbReference>
<dbReference type="Pfam" id="PF01864">
    <property type="entry name" value="CarS-like"/>
    <property type="match status" value="1"/>
</dbReference>
<keyword evidence="1" id="KW-1133">Transmembrane helix</keyword>
<accession>I3Y5M7</accession>
<dbReference type="PANTHER" id="PTHR39650:SF1">
    <property type="entry name" value="CDP-ARCHAEOL SYNTHASE"/>
    <property type="match status" value="1"/>
</dbReference>
<keyword evidence="1" id="KW-0812">Transmembrane</keyword>
<dbReference type="eggNOG" id="COG0575">
    <property type="taxonomic scope" value="Bacteria"/>
</dbReference>
<dbReference type="PANTHER" id="PTHR39650">
    <property type="entry name" value="CDP-ARCHAEOL SYNTHASE"/>
    <property type="match status" value="1"/>
</dbReference>